<evidence type="ECO:0000313" key="1">
    <source>
        <dbReference type="EMBL" id="KAI9508238.1"/>
    </source>
</evidence>
<comment type="caution">
    <text evidence="1">The sequence shown here is derived from an EMBL/GenBank/DDBJ whole genome shotgun (WGS) entry which is preliminary data.</text>
</comment>
<name>A0ACC0U9E8_9AGAM</name>
<keyword evidence="2" id="KW-1185">Reference proteome</keyword>
<dbReference type="Proteomes" id="UP001207468">
    <property type="component" value="Unassembled WGS sequence"/>
</dbReference>
<dbReference type="EMBL" id="JAGFNK010000097">
    <property type="protein sequence ID" value="KAI9508238.1"/>
    <property type="molecule type" value="Genomic_DNA"/>
</dbReference>
<sequence length="139" mass="15526">MTAGGNRNALNRETGADGLRDWSYDLLDCSSTCSLCCWATFCPCVVYGQNKQRLRHLQYEGVALSNGGSRVSSDCRAFCCSALPCFYWVFQMGGRTNVRNRYDIRGNSFEDFLSSVLCVPCALTQESREIELEEKSLSS</sequence>
<gene>
    <name evidence="1" type="ORF">F5148DRAFT_980094</name>
</gene>
<protein>
    <submittedName>
        <fullName evidence="1">PLAC8 family-domain-containing protein</fullName>
    </submittedName>
</protein>
<evidence type="ECO:0000313" key="2">
    <source>
        <dbReference type="Proteomes" id="UP001207468"/>
    </source>
</evidence>
<proteinExistence type="predicted"/>
<organism evidence="1 2">
    <name type="scientific">Russula earlei</name>
    <dbReference type="NCBI Taxonomy" id="71964"/>
    <lineage>
        <taxon>Eukaryota</taxon>
        <taxon>Fungi</taxon>
        <taxon>Dikarya</taxon>
        <taxon>Basidiomycota</taxon>
        <taxon>Agaricomycotina</taxon>
        <taxon>Agaricomycetes</taxon>
        <taxon>Russulales</taxon>
        <taxon>Russulaceae</taxon>
        <taxon>Russula</taxon>
    </lineage>
</organism>
<accession>A0ACC0U9E8</accession>
<reference evidence="1" key="1">
    <citation type="submission" date="2021-03" db="EMBL/GenBank/DDBJ databases">
        <title>Evolutionary priming and transition to the ectomycorrhizal habit in an iconic lineage of mushroom-forming fungi: is preadaptation a requirement?</title>
        <authorList>
            <consortium name="DOE Joint Genome Institute"/>
            <person name="Looney B.P."/>
            <person name="Miyauchi S."/>
            <person name="Morin E."/>
            <person name="Drula E."/>
            <person name="Courty P.E."/>
            <person name="Chicoki N."/>
            <person name="Fauchery L."/>
            <person name="Kohler A."/>
            <person name="Kuo A."/>
            <person name="LaButti K."/>
            <person name="Pangilinan J."/>
            <person name="Lipzen A."/>
            <person name="Riley R."/>
            <person name="Andreopoulos W."/>
            <person name="He G."/>
            <person name="Johnson J."/>
            <person name="Barry K.W."/>
            <person name="Grigoriev I.V."/>
            <person name="Nagy L."/>
            <person name="Hibbett D."/>
            <person name="Henrissat B."/>
            <person name="Matheny P.B."/>
            <person name="Labbe J."/>
            <person name="Martin A.F."/>
        </authorList>
    </citation>
    <scope>NUCLEOTIDE SEQUENCE</scope>
    <source>
        <strain evidence="1">BPL698</strain>
    </source>
</reference>